<organism evidence="2 3">
    <name type="scientific">Ichthyophthirius multifiliis</name>
    <name type="common">White spot disease agent</name>
    <name type="synonym">Ich</name>
    <dbReference type="NCBI Taxonomy" id="5932"/>
    <lineage>
        <taxon>Eukaryota</taxon>
        <taxon>Sar</taxon>
        <taxon>Alveolata</taxon>
        <taxon>Ciliophora</taxon>
        <taxon>Intramacronucleata</taxon>
        <taxon>Oligohymenophorea</taxon>
        <taxon>Hymenostomatida</taxon>
        <taxon>Ophryoglenina</taxon>
        <taxon>Ichthyophthirius</taxon>
    </lineage>
</organism>
<dbReference type="RefSeq" id="XP_004035141.1">
    <property type="nucleotide sequence ID" value="XM_004035093.1"/>
</dbReference>
<evidence type="ECO:0000256" key="1">
    <source>
        <dbReference type="SAM" id="SignalP"/>
    </source>
</evidence>
<keyword evidence="1" id="KW-0732">Signal</keyword>
<dbReference type="eggNOG" id="ENOG502R2NR">
    <property type="taxonomic scope" value="Eukaryota"/>
</dbReference>
<protein>
    <submittedName>
        <fullName evidence="2">Uncharacterized protein</fullName>
    </submittedName>
</protein>
<evidence type="ECO:0000313" key="2">
    <source>
        <dbReference type="EMBL" id="EGR31655.1"/>
    </source>
</evidence>
<dbReference type="Proteomes" id="UP000008983">
    <property type="component" value="Unassembled WGS sequence"/>
</dbReference>
<proteinExistence type="predicted"/>
<evidence type="ECO:0000313" key="3">
    <source>
        <dbReference type="Proteomes" id="UP000008983"/>
    </source>
</evidence>
<dbReference type="GeneID" id="14907799"/>
<gene>
    <name evidence="2" type="ORF">IMG5_105040</name>
</gene>
<feature type="chain" id="PRO_5003408135" evidence="1">
    <location>
        <begin position="20"/>
        <end position="239"/>
    </location>
</feature>
<reference evidence="2 3" key="1">
    <citation type="submission" date="2011-07" db="EMBL/GenBank/DDBJ databases">
        <authorList>
            <person name="Coyne R."/>
            <person name="Brami D."/>
            <person name="Johnson J."/>
            <person name="Hostetler J."/>
            <person name="Hannick L."/>
            <person name="Clark T."/>
            <person name="Cassidy-Hanley D."/>
            <person name="Inman J."/>
        </authorList>
    </citation>
    <scope>NUCLEOTIDE SEQUENCE [LARGE SCALE GENOMIC DNA]</scope>
    <source>
        <strain evidence="2 3">G5</strain>
    </source>
</reference>
<dbReference type="EMBL" id="GL983835">
    <property type="protein sequence ID" value="EGR31655.1"/>
    <property type="molecule type" value="Genomic_DNA"/>
</dbReference>
<accession>G0QT02</accession>
<keyword evidence="3" id="KW-1185">Reference proteome</keyword>
<feature type="signal peptide" evidence="1">
    <location>
        <begin position="1"/>
        <end position="19"/>
    </location>
</feature>
<dbReference type="OMA" id="NYRECFQ"/>
<name>G0QT02_ICHMU</name>
<sequence>MNNITGIFKVFVGVIYVHAVNICPFKQTPAQSIYTHDYDPKKTLQNIKFNPKIYDDQHGNPQHLDILTINRADYTKPTKESYGNSQSCKPPYILDNDPQSLGRSQYKRDYLGWGTSYIPIKGSHQKTTIDGLPFNGSTSYNRNYKGLQGPKAEPAGNNYTQTCKGGIPFQGLSTSQQFYQGIKPNDKALVYKQKGELFTGAPTFQGQFKTLFQNDYIGYNKNCPVIELRLQRQMEQNAQ</sequence>
<dbReference type="AlphaFoldDB" id="G0QT02"/>
<dbReference type="InParanoid" id="G0QT02"/>